<evidence type="ECO:0000313" key="2">
    <source>
        <dbReference type="EMBL" id="ADJ24633.1"/>
    </source>
</evidence>
<dbReference type="STRING" id="582899.Hden_2837"/>
<dbReference type="Proteomes" id="UP000002033">
    <property type="component" value="Chromosome"/>
</dbReference>
<feature type="chain" id="PRO_5003116411" evidence="1">
    <location>
        <begin position="28"/>
        <end position="194"/>
    </location>
</feature>
<gene>
    <name evidence="2" type="ordered locus">Hden_2837</name>
</gene>
<dbReference type="KEGG" id="hdn:Hden_2837"/>
<sequence precursor="true">MHIGSRAKTGLAAVSVFCFASVSSADAEWIYKKEEKAFGETEAIAMAMGESSIVFISCSSEGLKLSLATPEDYSSGGSTLNLLSPKIIVSVDGAKPVRFETSLEENGLHKVVAVTDDEDIAREAATQIAAARKRIDIGVELAGKKFHTSKLSAVGVKKSRPCWISVLPKLNPTMVATTTIKRPMKSRPENELNL</sequence>
<proteinExistence type="predicted"/>
<dbReference type="HOGENOM" id="CLU_1400821_0_0_5"/>
<dbReference type="RefSeq" id="WP_013216792.1">
    <property type="nucleotide sequence ID" value="NC_014313.1"/>
</dbReference>
<name>D8JUK3_HYPDA</name>
<accession>D8JUK3</accession>
<dbReference type="AlphaFoldDB" id="D8JUK3"/>
<protein>
    <submittedName>
        <fullName evidence="2">Uncharacterized protein</fullName>
    </submittedName>
</protein>
<keyword evidence="1" id="KW-0732">Signal</keyword>
<reference evidence="3" key="1">
    <citation type="journal article" date="2011" name="J. Bacteriol.">
        <title>Genome sequences of eight morphologically diverse alphaproteobacteria.</title>
        <authorList>
            <consortium name="US DOE Joint Genome Institute"/>
            <person name="Brown P.J."/>
            <person name="Kysela D.T."/>
            <person name="Buechlein A."/>
            <person name="Hemmerich C."/>
            <person name="Brun Y.V."/>
        </authorList>
    </citation>
    <scope>NUCLEOTIDE SEQUENCE [LARGE SCALE GENOMIC DNA]</scope>
    <source>
        <strain evidence="3">ATCC 51888 / DSM 1869 / NCIB 11706 / TK 0415</strain>
    </source>
</reference>
<dbReference type="EMBL" id="CP002083">
    <property type="protein sequence ID" value="ADJ24633.1"/>
    <property type="molecule type" value="Genomic_DNA"/>
</dbReference>
<evidence type="ECO:0000313" key="3">
    <source>
        <dbReference type="Proteomes" id="UP000002033"/>
    </source>
</evidence>
<organism evidence="2 3">
    <name type="scientific">Hyphomicrobium denitrificans (strain ATCC 51888 / DSM 1869 / NCIMB 11706 / TK 0415)</name>
    <dbReference type="NCBI Taxonomy" id="582899"/>
    <lineage>
        <taxon>Bacteria</taxon>
        <taxon>Pseudomonadati</taxon>
        <taxon>Pseudomonadota</taxon>
        <taxon>Alphaproteobacteria</taxon>
        <taxon>Hyphomicrobiales</taxon>
        <taxon>Hyphomicrobiaceae</taxon>
        <taxon>Hyphomicrobium</taxon>
    </lineage>
</organism>
<evidence type="ECO:0000256" key="1">
    <source>
        <dbReference type="SAM" id="SignalP"/>
    </source>
</evidence>
<feature type="signal peptide" evidence="1">
    <location>
        <begin position="1"/>
        <end position="27"/>
    </location>
</feature>
<keyword evidence="3" id="KW-1185">Reference proteome</keyword>